<dbReference type="EMBL" id="AP019536">
    <property type="protein sequence ID" value="BBJ00260.1"/>
    <property type="molecule type" value="Genomic_DNA"/>
</dbReference>
<evidence type="ECO:0000259" key="1">
    <source>
        <dbReference type="PROSITE" id="PS51833"/>
    </source>
</evidence>
<name>A0AAN1T212_9PROT</name>
<keyword evidence="3" id="KW-1185">Reference proteome</keyword>
<dbReference type="AlphaFoldDB" id="A0AAN1T212"/>
<evidence type="ECO:0000313" key="3">
    <source>
        <dbReference type="Proteomes" id="UP001319121"/>
    </source>
</evidence>
<reference evidence="2 3" key="1">
    <citation type="submission" date="2019-03" db="EMBL/GenBank/DDBJ databases">
        <title>Complete genome sequence of Ferrigenium kumadai strain An22, a microaerophilic iron-oxidizing bacterium isolated from a paddy field soil.</title>
        <authorList>
            <person name="Watanabe T."/>
            <person name="Asakawa S."/>
        </authorList>
    </citation>
    <scope>NUCLEOTIDE SEQUENCE [LARGE SCALE GENOMIC DNA]</scope>
    <source>
        <strain evidence="2 3">An22</strain>
    </source>
</reference>
<dbReference type="CDD" id="cd00077">
    <property type="entry name" value="HDc"/>
    <property type="match status" value="1"/>
</dbReference>
<dbReference type="Proteomes" id="UP001319121">
    <property type="component" value="Chromosome"/>
</dbReference>
<dbReference type="Gene3D" id="1.10.3210.10">
    <property type="entry name" value="Hypothetical protein af1432"/>
    <property type="match status" value="1"/>
</dbReference>
<dbReference type="NCBIfam" id="TIGR00277">
    <property type="entry name" value="HDIG"/>
    <property type="match status" value="1"/>
</dbReference>
<dbReference type="KEGG" id="fku:FGKAn22_19520"/>
<protein>
    <recommendedName>
        <fullName evidence="1">HDOD domain-containing protein</fullName>
    </recommendedName>
</protein>
<dbReference type="Pfam" id="PF08668">
    <property type="entry name" value="HDOD"/>
    <property type="match status" value="1"/>
</dbReference>
<feature type="domain" description="HDOD" evidence="1">
    <location>
        <begin position="20"/>
        <end position="220"/>
    </location>
</feature>
<dbReference type="SMART" id="SM00471">
    <property type="entry name" value="HDc"/>
    <property type="match status" value="1"/>
</dbReference>
<dbReference type="InterPro" id="IPR006675">
    <property type="entry name" value="HDIG_dom"/>
</dbReference>
<accession>A0AAN1T212</accession>
<dbReference type="PANTHER" id="PTHR33525:SF3">
    <property type="entry name" value="RIBONUCLEASE Y"/>
    <property type="match status" value="1"/>
</dbReference>
<dbReference type="PANTHER" id="PTHR33525">
    <property type="match status" value="1"/>
</dbReference>
<dbReference type="PROSITE" id="PS51833">
    <property type="entry name" value="HDOD"/>
    <property type="match status" value="1"/>
</dbReference>
<dbReference type="SUPFAM" id="SSF109604">
    <property type="entry name" value="HD-domain/PDEase-like"/>
    <property type="match status" value="1"/>
</dbReference>
<gene>
    <name evidence="2" type="ORF">FGKAn22_19520</name>
</gene>
<dbReference type="InterPro" id="IPR052340">
    <property type="entry name" value="RNase_Y/CdgJ"/>
</dbReference>
<proteinExistence type="predicted"/>
<dbReference type="InterPro" id="IPR013976">
    <property type="entry name" value="HDOD"/>
</dbReference>
<organism evidence="2 3">
    <name type="scientific">Ferrigenium kumadai</name>
    <dbReference type="NCBI Taxonomy" id="1682490"/>
    <lineage>
        <taxon>Bacteria</taxon>
        <taxon>Pseudomonadati</taxon>
        <taxon>Pseudomonadota</taxon>
        <taxon>Betaproteobacteria</taxon>
        <taxon>Nitrosomonadales</taxon>
        <taxon>Gallionellaceae</taxon>
        <taxon>Ferrigenium</taxon>
    </lineage>
</organism>
<dbReference type="RefSeq" id="WP_212785506.1">
    <property type="nucleotide sequence ID" value="NZ_AP019536.1"/>
</dbReference>
<sequence length="291" mass="31978">MTDESTRARLKRALSNLDSLPAMPATAQKLLALPLDTDEGEAQLLTLIGQDPQISAKVIGLANSPALGIARKVSTVPDAALLLGLSRIKSVAIGIAALSDLSKLTACRHFKPQDLWLHSMTMAIVMRVIAQSMPRELRPKEDQIFLAGLLHDIGFMALHHIDAEASNELHQQLGMQPERPILDIELETLGITHCYIGSELARRWHLPPEIAAVLGYHHPPYVDEMGEQHPLVRLVSVTEKILPDFGIAEHTGGEVEEREWLELGIDLADTEDLCLQANELAVQTAQLSDMF</sequence>
<evidence type="ECO:0000313" key="2">
    <source>
        <dbReference type="EMBL" id="BBJ00260.1"/>
    </source>
</evidence>
<dbReference type="InterPro" id="IPR003607">
    <property type="entry name" value="HD/PDEase_dom"/>
</dbReference>